<keyword evidence="6" id="KW-0997">Cell inner membrane</keyword>
<evidence type="ECO:0000256" key="10">
    <source>
        <dbReference type="ARBA" id="ARBA00022967"/>
    </source>
</evidence>
<evidence type="ECO:0000256" key="11">
    <source>
        <dbReference type="ARBA" id="ARBA00022989"/>
    </source>
</evidence>
<dbReference type="SMART" id="SM01002">
    <property type="entry name" value="AlaDh_PNT_C"/>
    <property type="match status" value="1"/>
</dbReference>
<dbReference type="InterPro" id="IPR026255">
    <property type="entry name" value="NADP_transhyd_a"/>
</dbReference>
<dbReference type="Gene3D" id="3.40.50.720">
    <property type="entry name" value="NAD(P)-binding Rossmann-like Domain"/>
    <property type="match status" value="2"/>
</dbReference>
<proteinExistence type="inferred from homology"/>
<evidence type="ECO:0000256" key="5">
    <source>
        <dbReference type="ARBA" id="ARBA00022475"/>
    </source>
</evidence>
<keyword evidence="22" id="KW-0560">Oxidoreductase</keyword>
<comment type="subcellular location">
    <subcellularLocation>
        <location evidence="2">Cell inner membrane</location>
        <topology evidence="2">Multi-pass membrane protein</topology>
    </subcellularLocation>
</comment>
<feature type="transmembrane region" description="Helical" evidence="19">
    <location>
        <begin position="507"/>
        <end position="529"/>
    </location>
</feature>
<evidence type="ECO:0000259" key="21">
    <source>
        <dbReference type="SMART" id="SM01003"/>
    </source>
</evidence>
<evidence type="ECO:0000256" key="19">
    <source>
        <dbReference type="SAM" id="Phobius"/>
    </source>
</evidence>
<feature type="transmembrane region" description="Helical" evidence="19">
    <location>
        <begin position="446"/>
        <end position="468"/>
    </location>
</feature>
<dbReference type="NCBIfam" id="TIGR00561">
    <property type="entry name" value="pntA"/>
    <property type="match status" value="1"/>
</dbReference>
<evidence type="ECO:0000256" key="1">
    <source>
        <dbReference type="ARBA" id="ARBA00003943"/>
    </source>
</evidence>
<dbReference type="AlphaFoldDB" id="A0A5C5ZS76"/>
<feature type="transmembrane region" description="Helical" evidence="19">
    <location>
        <begin position="411"/>
        <end position="431"/>
    </location>
</feature>
<dbReference type="Pfam" id="PF01262">
    <property type="entry name" value="AlaDh_PNT_C"/>
    <property type="match status" value="1"/>
</dbReference>
<keyword evidence="23" id="KW-1185">Reference proteome</keyword>
<dbReference type="EC" id="7.1.1.1" evidence="4"/>
<comment type="caution">
    <text evidence="22">The sequence shown here is derived from an EMBL/GenBank/DDBJ whole genome shotgun (WGS) entry which is preliminary data.</text>
</comment>
<dbReference type="InterPro" id="IPR024605">
    <property type="entry name" value="NADP_transhyd_a_C"/>
</dbReference>
<keyword evidence="9" id="KW-0521">NADP</keyword>
<evidence type="ECO:0000313" key="23">
    <source>
        <dbReference type="Proteomes" id="UP000315440"/>
    </source>
</evidence>
<reference evidence="22 23" key="1">
    <citation type="submission" date="2019-02" db="EMBL/GenBank/DDBJ databases">
        <title>Deep-cultivation of Planctomycetes and their phenomic and genomic characterization uncovers novel biology.</title>
        <authorList>
            <person name="Wiegand S."/>
            <person name="Jogler M."/>
            <person name="Boedeker C."/>
            <person name="Pinto D."/>
            <person name="Vollmers J."/>
            <person name="Rivas-Marin E."/>
            <person name="Kohn T."/>
            <person name="Peeters S.H."/>
            <person name="Heuer A."/>
            <person name="Rast P."/>
            <person name="Oberbeckmann S."/>
            <person name="Bunk B."/>
            <person name="Jeske O."/>
            <person name="Meyerdierks A."/>
            <person name="Storesund J.E."/>
            <person name="Kallscheuer N."/>
            <person name="Luecker S."/>
            <person name="Lage O.M."/>
            <person name="Pohl T."/>
            <person name="Merkel B.J."/>
            <person name="Hornburger P."/>
            <person name="Mueller R.-W."/>
            <person name="Bruemmer F."/>
            <person name="Labrenz M."/>
            <person name="Spormann A.M."/>
            <person name="Op Den Camp H."/>
            <person name="Overmann J."/>
            <person name="Amann R."/>
            <person name="Jetten M.S.M."/>
            <person name="Mascher T."/>
            <person name="Medema M.H."/>
            <person name="Devos D.P."/>
            <person name="Kaster A.-K."/>
            <person name="Ovreas L."/>
            <person name="Rohde M."/>
            <person name="Galperin M.Y."/>
            <person name="Jogler C."/>
        </authorList>
    </citation>
    <scope>NUCLEOTIDE SEQUENCE [LARGE SCALE GENOMIC DNA]</scope>
    <source>
        <strain evidence="22 23">Mal64</strain>
    </source>
</reference>
<evidence type="ECO:0000256" key="2">
    <source>
        <dbReference type="ARBA" id="ARBA00004429"/>
    </source>
</evidence>
<sequence length="540" mass="55789">MVLSLRPFTSQGRHVLITIPTETAPGETRVAATPDSAAKLLKLGHQVTVQAGAGAAAGFSDAAYRDAGVTLGTDIASDLAAADLVLKVRTPTDEEIAGMKRGAIVAAFLRPASNAEMLDKLAAAGVTGLSLESVPRITRAQSIDSLSAMANIAGYRAVIEAANSFGRFMGGQMTAAGMLPPAKVLIIGAGVAGLAALGAAKSLGAIVRAFDTRSATKEQVESLGGEFLTVELEETGEGAGGYAREMSEAFIEAEFALFREQAEQVDIVITTALIPGKPAPKLWLRDMVERMKPGSVVVDLAGEQGGNCECTTPGEAVTVDGVKVLGYLNLPSRMPDTASSLYANILVNLVKHLGAEAPKIDMSDEITRAITVTHDGAVTWPPPTPPAPPAPAPKPAKPVAAAAEEPVEAPAWLDSLMIAGGLLLVAVWVWLRFTWGAEPGSAGGEALAFVQHLTVFVMACFVGWQVIWNVSPALHTPLMAVTNAISGIIILGGLLTGGAVGEGGMTPAVMLGLLAVLLAMINVAGGFLVTHRMLAMFRRG</sequence>
<evidence type="ECO:0000256" key="14">
    <source>
        <dbReference type="ARBA" id="ARBA00048202"/>
    </source>
</evidence>
<keyword evidence="10" id="KW-1278">Translocase</keyword>
<evidence type="ECO:0000256" key="4">
    <source>
        <dbReference type="ARBA" id="ARBA00012943"/>
    </source>
</evidence>
<dbReference type="SUPFAM" id="SSF51735">
    <property type="entry name" value="NAD(P)-binding Rossmann-fold domains"/>
    <property type="match status" value="1"/>
</dbReference>
<keyword evidence="12" id="KW-0520">NAD</keyword>
<evidence type="ECO:0000256" key="7">
    <source>
        <dbReference type="ARBA" id="ARBA00022692"/>
    </source>
</evidence>
<feature type="transmembrane region" description="Helical" evidence="19">
    <location>
        <begin position="480"/>
        <end position="501"/>
    </location>
</feature>
<dbReference type="PANTHER" id="PTHR10160:SF19">
    <property type="entry name" value="PROTON-TRANSLOCATING NAD(P)(+) TRANSHYDROGENASE"/>
    <property type="match status" value="1"/>
</dbReference>
<protein>
    <recommendedName>
        <fullName evidence="15">NAD(P) transhydrogenase subunit alpha</fullName>
        <ecNumber evidence="4">7.1.1.1</ecNumber>
    </recommendedName>
    <alternativeName>
        <fullName evidence="17">Nicotinamide nucleotide transhydrogenase subunit alpha</fullName>
    </alternativeName>
    <alternativeName>
        <fullName evidence="16">Pyridine nucleotide transhydrogenase subunit alpha</fullName>
    </alternativeName>
</protein>
<keyword evidence="5" id="KW-1003">Cell membrane</keyword>
<accession>A0A5C5ZS76</accession>
<keyword evidence="8" id="KW-0547">Nucleotide-binding</keyword>
<dbReference type="PANTHER" id="PTHR10160">
    <property type="entry name" value="NAD(P) TRANSHYDROGENASE"/>
    <property type="match status" value="1"/>
</dbReference>
<evidence type="ECO:0000256" key="18">
    <source>
        <dbReference type="SAM" id="MobiDB-lite"/>
    </source>
</evidence>
<dbReference type="GO" id="GO:0016491">
    <property type="term" value="F:oxidoreductase activity"/>
    <property type="evidence" value="ECO:0007669"/>
    <property type="project" value="UniProtKB-KW"/>
</dbReference>
<comment type="similarity">
    <text evidence="3">Belongs to the AlaDH/PNT family.</text>
</comment>
<evidence type="ECO:0000256" key="8">
    <source>
        <dbReference type="ARBA" id="ARBA00022741"/>
    </source>
</evidence>
<keyword evidence="7 19" id="KW-0812">Transmembrane</keyword>
<evidence type="ECO:0000256" key="16">
    <source>
        <dbReference type="ARBA" id="ARBA00079788"/>
    </source>
</evidence>
<evidence type="ECO:0000256" key="13">
    <source>
        <dbReference type="ARBA" id="ARBA00023136"/>
    </source>
</evidence>
<dbReference type="CDD" id="cd05304">
    <property type="entry name" value="Rubrum_tdh"/>
    <property type="match status" value="1"/>
</dbReference>
<keyword evidence="11 19" id="KW-1133">Transmembrane helix</keyword>
<evidence type="ECO:0000259" key="20">
    <source>
        <dbReference type="SMART" id="SM01002"/>
    </source>
</evidence>
<dbReference type="GO" id="GO:0006740">
    <property type="term" value="P:NADPH regeneration"/>
    <property type="evidence" value="ECO:0007669"/>
    <property type="project" value="TreeGrafter"/>
</dbReference>
<organism evidence="22 23">
    <name type="scientific">Pseudobythopirellula maris</name>
    <dbReference type="NCBI Taxonomy" id="2527991"/>
    <lineage>
        <taxon>Bacteria</taxon>
        <taxon>Pseudomonadati</taxon>
        <taxon>Planctomycetota</taxon>
        <taxon>Planctomycetia</taxon>
        <taxon>Pirellulales</taxon>
        <taxon>Lacipirellulaceae</taxon>
        <taxon>Pseudobythopirellula</taxon>
    </lineage>
</organism>
<evidence type="ECO:0000256" key="6">
    <source>
        <dbReference type="ARBA" id="ARBA00022519"/>
    </source>
</evidence>
<dbReference type="GO" id="GO:0050661">
    <property type="term" value="F:NADP binding"/>
    <property type="evidence" value="ECO:0007669"/>
    <property type="project" value="TreeGrafter"/>
</dbReference>
<feature type="domain" description="Alanine dehydrogenase/pyridine nucleotide transhydrogenase NAD(H)-binding" evidence="20">
    <location>
        <begin position="162"/>
        <end position="326"/>
    </location>
</feature>
<gene>
    <name evidence="22" type="primary">pntA</name>
    <name evidence="22" type="ORF">Mal64_01860</name>
</gene>
<evidence type="ECO:0000256" key="12">
    <source>
        <dbReference type="ARBA" id="ARBA00023027"/>
    </source>
</evidence>
<evidence type="ECO:0000313" key="22">
    <source>
        <dbReference type="EMBL" id="TWT89807.1"/>
    </source>
</evidence>
<dbReference type="PIRSF" id="PIRSF000203">
    <property type="entry name" value="NADP_transhydrogenase_alpha"/>
    <property type="match status" value="1"/>
</dbReference>
<feature type="region of interest" description="Disordered" evidence="18">
    <location>
        <begin position="378"/>
        <end position="399"/>
    </location>
</feature>
<dbReference type="FunFam" id="3.40.50.720:FF:000028">
    <property type="entry name" value="NAD(P) transhydrogenase subunit alpha"/>
    <property type="match status" value="1"/>
</dbReference>
<feature type="compositionally biased region" description="Pro residues" evidence="18">
    <location>
        <begin position="380"/>
        <end position="396"/>
    </location>
</feature>
<dbReference type="InterPro" id="IPR007886">
    <property type="entry name" value="AlaDH/PNT_N"/>
</dbReference>
<dbReference type="InterPro" id="IPR008143">
    <property type="entry name" value="Ala_DH/PNT_CS2"/>
</dbReference>
<name>A0A5C5ZS76_9BACT</name>
<dbReference type="OrthoDB" id="9804592at2"/>
<evidence type="ECO:0000256" key="17">
    <source>
        <dbReference type="ARBA" id="ARBA00083734"/>
    </source>
</evidence>
<evidence type="ECO:0000256" key="9">
    <source>
        <dbReference type="ARBA" id="ARBA00022857"/>
    </source>
</evidence>
<dbReference type="Pfam" id="PF05222">
    <property type="entry name" value="AlaDh_PNT_N"/>
    <property type="match status" value="1"/>
</dbReference>
<dbReference type="InterPro" id="IPR007698">
    <property type="entry name" value="AlaDH/PNT_NAD(H)-bd"/>
</dbReference>
<evidence type="ECO:0000256" key="3">
    <source>
        <dbReference type="ARBA" id="ARBA00005689"/>
    </source>
</evidence>
<dbReference type="EMBL" id="SJPQ01000001">
    <property type="protein sequence ID" value="TWT89807.1"/>
    <property type="molecule type" value="Genomic_DNA"/>
</dbReference>
<dbReference type="Pfam" id="PF12769">
    <property type="entry name" value="PNTB_4TM"/>
    <property type="match status" value="1"/>
</dbReference>
<dbReference type="GO" id="GO:0008750">
    <property type="term" value="F:proton-translocating NAD(P)+ transhydrogenase activity"/>
    <property type="evidence" value="ECO:0007669"/>
    <property type="project" value="UniProtKB-EC"/>
</dbReference>
<dbReference type="InterPro" id="IPR036291">
    <property type="entry name" value="NAD(P)-bd_dom_sf"/>
</dbReference>
<dbReference type="Proteomes" id="UP000315440">
    <property type="component" value="Unassembled WGS sequence"/>
</dbReference>
<comment type="catalytic activity">
    <reaction evidence="14">
        <text>NAD(+) + NADPH + H(+)(in) = NADH + NADP(+) + H(+)(out)</text>
        <dbReference type="Rhea" id="RHEA:47992"/>
        <dbReference type="ChEBI" id="CHEBI:15378"/>
        <dbReference type="ChEBI" id="CHEBI:57540"/>
        <dbReference type="ChEBI" id="CHEBI:57783"/>
        <dbReference type="ChEBI" id="CHEBI:57945"/>
        <dbReference type="ChEBI" id="CHEBI:58349"/>
        <dbReference type="EC" id="7.1.1.1"/>
    </reaction>
</comment>
<evidence type="ECO:0000256" key="15">
    <source>
        <dbReference type="ARBA" id="ARBA00071831"/>
    </source>
</evidence>
<dbReference type="GO" id="GO:0005886">
    <property type="term" value="C:plasma membrane"/>
    <property type="evidence" value="ECO:0007669"/>
    <property type="project" value="UniProtKB-SubCell"/>
</dbReference>
<keyword evidence="13 19" id="KW-0472">Membrane</keyword>
<dbReference type="NCBIfam" id="NF006942">
    <property type="entry name" value="PRK09424.1"/>
    <property type="match status" value="1"/>
</dbReference>
<dbReference type="SMART" id="SM01003">
    <property type="entry name" value="AlaDh_PNT_N"/>
    <property type="match status" value="1"/>
</dbReference>
<dbReference type="PROSITE" id="PS00837">
    <property type="entry name" value="ALADH_PNT_2"/>
    <property type="match status" value="1"/>
</dbReference>
<feature type="domain" description="Alanine dehydrogenase/pyridine nucleotide transhydrogenase N-terminal" evidence="21">
    <location>
        <begin position="18"/>
        <end position="153"/>
    </location>
</feature>
<comment type="function">
    <text evidence="1">The transhydrogenation between NADH and NADP is coupled to respiration and ATP hydrolysis and functions as a proton pump across the membrane.</text>
</comment>
<dbReference type="SUPFAM" id="SSF52283">
    <property type="entry name" value="Formate/glycerate dehydrogenase catalytic domain-like"/>
    <property type="match status" value="1"/>
</dbReference>